<feature type="compositionally biased region" description="Basic residues" evidence="3">
    <location>
        <begin position="1"/>
        <end position="12"/>
    </location>
</feature>
<keyword evidence="5" id="KW-1185">Reference proteome</keyword>
<dbReference type="OrthoDB" id="9809287at2"/>
<evidence type="ECO:0000256" key="1">
    <source>
        <dbReference type="ARBA" id="ARBA00006484"/>
    </source>
</evidence>
<reference evidence="4 5" key="1">
    <citation type="submission" date="2017-02" db="EMBL/GenBank/DDBJ databases">
        <authorList>
            <person name="Peterson S.W."/>
        </authorList>
    </citation>
    <scope>NUCLEOTIDE SEQUENCE [LARGE SCALE GENOMIC DNA]</scope>
    <source>
        <strain evidence="4 5">LSP_Lj1</strain>
    </source>
</reference>
<accession>A0A1R4IBP3</accession>
<dbReference type="PRINTS" id="PR00081">
    <property type="entry name" value="GDHRDH"/>
</dbReference>
<dbReference type="PANTHER" id="PTHR48107">
    <property type="entry name" value="NADPH-DEPENDENT ALDEHYDE REDUCTASE-LIKE PROTEIN, CHLOROPLASTIC-RELATED"/>
    <property type="match status" value="1"/>
</dbReference>
<dbReference type="Gene3D" id="3.40.50.720">
    <property type="entry name" value="NAD(P)-binding Rossmann-like Domain"/>
    <property type="match status" value="1"/>
</dbReference>
<dbReference type="STRING" id="1255658.FM114_00890"/>
<evidence type="ECO:0000256" key="3">
    <source>
        <dbReference type="SAM" id="MobiDB-lite"/>
    </source>
</evidence>
<dbReference type="AlphaFoldDB" id="A0A1R4IBP3"/>
<dbReference type="Proteomes" id="UP000188342">
    <property type="component" value="Unassembled WGS sequence"/>
</dbReference>
<gene>
    <name evidence="4" type="ORF">FM114_00890</name>
</gene>
<protein>
    <submittedName>
        <fullName evidence="4">Oxidoreductase, short chain dehydrogenase/reductase family</fullName>
    </submittedName>
</protein>
<dbReference type="PROSITE" id="PS00061">
    <property type="entry name" value="ADH_SHORT"/>
    <property type="match status" value="1"/>
</dbReference>
<dbReference type="InterPro" id="IPR036291">
    <property type="entry name" value="NAD(P)-bd_dom_sf"/>
</dbReference>
<evidence type="ECO:0000256" key="2">
    <source>
        <dbReference type="ARBA" id="ARBA00023002"/>
    </source>
</evidence>
<dbReference type="SUPFAM" id="SSF51735">
    <property type="entry name" value="NAD(P)-binding Rossmann-fold domains"/>
    <property type="match status" value="1"/>
</dbReference>
<dbReference type="FunFam" id="3.40.50.720:FF:000084">
    <property type="entry name" value="Short-chain dehydrogenase reductase"/>
    <property type="match status" value="1"/>
</dbReference>
<organism evidence="4 5">
    <name type="scientific">Luteococcus japonicus LSP_Lj1</name>
    <dbReference type="NCBI Taxonomy" id="1255658"/>
    <lineage>
        <taxon>Bacteria</taxon>
        <taxon>Bacillati</taxon>
        <taxon>Actinomycetota</taxon>
        <taxon>Actinomycetes</taxon>
        <taxon>Propionibacteriales</taxon>
        <taxon>Propionibacteriaceae</taxon>
        <taxon>Luteococcus</taxon>
    </lineage>
</organism>
<comment type="similarity">
    <text evidence="1">Belongs to the short-chain dehydrogenases/reductases (SDR) family.</text>
</comment>
<dbReference type="EMBL" id="FUKQ01000006">
    <property type="protein sequence ID" value="SJN17252.1"/>
    <property type="molecule type" value="Genomic_DNA"/>
</dbReference>
<dbReference type="GO" id="GO:0016614">
    <property type="term" value="F:oxidoreductase activity, acting on CH-OH group of donors"/>
    <property type="evidence" value="ECO:0007669"/>
    <property type="project" value="UniProtKB-ARBA"/>
</dbReference>
<dbReference type="PANTHER" id="PTHR48107:SF16">
    <property type="entry name" value="NADPH-DEPENDENT ALDEHYDE REDUCTASE 1, CHLOROPLASTIC"/>
    <property type="match status" value="1"/>
</dbReference>
<sequence>MSTAKKTKKTKKATPTAPAAPAPTSAASRAKLSRIPNQTQDWPGTTTELRPQPDHGDSSWTPRGRLSGKRALVTGGDSGIGRAVATVFAHEGAEVTIVALPDEAEDAKATKKAIKALGGVCHVIKADLRTAKANQRVVERAVEKMGGLDVVVANAAYQMTHPALAEFPDGQVERTFETNVFGPFWLVKAAQAHLNEGSSVVLTTSVQAYSPSEPLLDYAASKAALTNLAVNLASQFGPQGIRVNAVAPGPIWTPLIPATMAPEKVSGFGSDTPLGRAGHPVEVAAAYVFLASDEASYVSGTVLGVTGGKPVF</sequence>
<dbReference type="RefSeq" id="WP_094763320.1">
    <property type="nucleotide sequence ID" value="NZ_FUKQ01000006.1"/>
</dbReference>
<evidence type="ECO:0000313" key="5">
    <source>
        <dbReference type="Proteomes" id="UP000188342"/>
    </source>
</evidence>
<proteinExistence type="inferred from homology"/>
<keyword evidence="2" id="KW-0560">Oxidoreductase</keyword>
<feature type="compositionally biased region" description="Low complexity" evidence="3">
    <location>
        <begin position="13"/>
        <end position="28"/>
    </location>
</feature>
<name>A0A1R4IBP3_9ACTN</name>
<dbReference type="InterPro" id="IPR002347">
    <property type="entry name" value="SDR_fam"/>
</dbReference>
<feature type="compositionally biased region" description="Polar residues" evidence="3">
    <location>
        <begin position="35"/>
        <end position="49"/>
    </location>
</feature>
<feature type="region of interest" description="Disordered" evidence="3">
    <location>
        <begin position="1"/>
        <end position="75"/>
    </location>
</feature>
<dbReference type="InterPro" id="IPR020904">
    <property type="entry name" value="Sc_DH/Rdtase_CS"/>
</dbReference>
<dbReference type="Pfam" id="PF13561">
    <property type="entry name" value="adh_short_C2"/>
    <property type="match status" value="1"/>
</dbReference>
<evidence type="ECO:0000313" key="4">
    <source>
        <dbReference type="EMBL" id="SJN17252.1"/>
    </source>
</evidence>